<comment type="subcellular location">
    <subcellularLocation>
        <location evidence="1">Chromosome</location>
        <location evidence="1">Centromere</location>
        <location evidence="1">Kinetochore</location>
    </subcellularLocation>
</comment>
<evidence type="ECO:0000256" key="4">
    <source>
        <dbReference type="ARBA" id="ARBA00022618"/>
    </source>
</evidence>
<evidence type="ECO:0000256" key="2">
    <source>
        <dbReference type="ARBA" id="ARBA00008643"/>
    </source>
</evidence>
<evidence type="ECO:0000256" key="5">
    <source>
        <dbReference type="ARBA" id="ARBA00022776"/>
    </source>
</evidence>
<dbReference type="Pfam" id="PF05859">
    <property type="entry name" value="Mis12"/>
    <property type="match status" value="1"/>
</dbReference>
<sequence length="244" mass="28066">MEGSESEAVFDSLNLNPQLFINEVINTVDDLVDDAFNYFQQEALTSLKVQGTDRAEDLAKGITRIRKLVQSNVDKRLVMWERYCLEHCFEVPEGFVLPKSDESPVDSSIYQHAIGDPEVDAQLDLLRNKLTKVGEESAALNRELQLLERQSVSSDRLSVLINETLQLYDQNSFHEMFQEMVKTSSELKMKTAKLKTRKAEEAKRNKIDRIYNRYNDSSTMNYSKGFSGAKLEDLQEFLDNMKTM</sequence>
<dbReference type="GO" id="GO:0000444">
    <property type="term" value="C:MIS12/MIND type complex"/>
    <property type="evidence" value="ECO:0007669"/>
    <property type="project" value="TreeGrafter"/>
</dbReference>
<name>A0AAW1WRD6_RUBAR</name>
<evidence type="ECO:0000256" key="10">
    <source>
        <dbReference type="SAM" id="Coils"/>
    </source>
</evidence>
<evidence type="ECO:0000256" key="7">
    <source>
        <dbReference type="ARBA" id="ARBA00023054"/>
    </source>
</evidence>
<dbReference type="AlphaFoldDB" id="A0AAW1WRD6"/>
<proteinExistence type="inferred from homology"/>
<keyword evidence="6" id="KW-0995">Kinetochore</keyword>
<keyword evidence="12" id="KW-1185">Reference proteome</keyword>
<evidence type="ECO:0000256" key="3">
    <source>
        <dbReference type="ARBA" id="ARBA00022454"/>
    </source>
</evidence>
<dbReference type="GO" id="GO:0051301">
    <property type="term" value="P:cell division"/>
    <property type="evidence" value="ECO:0007669"/>
    <property type="project" value="UniProtKB-KW"/>
</dbReference>
<dbReference type="PANTHER" id="PTHR14527">
    <property type="entry name" value="PROTEIN MIS12 HOMOLOG"/>
    <property type="match status" value="1"/>
</dbReference>
<evidence type="ECO:0000313" key="11">
    <source>
        <dbReference type="EMBL" id="KAK9926204.1"/>
    </source>
</evidence>
<keyword evidence="4" id="KW-0132">Cell division</keyword>
<gene>
    <name evidence="11" type="ORF">M0R45_023446</name>
</gene>
<keyword evidence="7 10" id="KW-0175">Coiled coil</keyword>
<evidence type="ECO:0000256" key="9">
    <source>
        <dbReference type="ARBA" id="ARBA00023328"/>
    </source>
</evidence>
<dbReference type="PANTHER" id="PTHR14527:SF2">
    <property type="entry name" value="PROTEIN MIS12 HOMOLOG"/>
    <property type="match status" value="1"/>
</dbReference>
<dbReference type="GO" id="GO:0051382">
    <property type="term" value="P:kinetochore assembly"/>
    <property type="evidence" value="ECO:0007669"/>
    <property type="project" value="TreeGrafter"/>
</dbReference>
<evidence type="ECO:0000256" key="1">
    <source>
        <dbReference type="ARBA" id="ARBA00004629"/>
    </source>
</evidence>
<evidence type="ECO:0000256" key="8">
    <source>
        <dbReference type="ARBA" id="ARBA00023306"/>
    </source>
</evidence>
<dbReference type="EMBL" id="JBEDUW010000005">
    <property type="protein sequence ID" value="KAK9926204.1"/>
    <property type="molecule type" value="Genomic_DNA"/>
</dbReference>
<comment type="caution">
    <text evidence="11">The sequence shown here is derived from an EMBL/GenBank/DDBJ whole genome shotgun (WGS) entry which is preliminary data.</text>
</comment>
<keyword evidence="9" id="KW-0137">Centromere</keyword>
<keyword evidence="3" id="KW-0158">Chromosome</keyword>
<dbReference type="GO" id="GO:0000070">
    <property type="term" value="P:mitotic sister chromatid segregation"/>
    <property type="evidence" value="ECO:0007669"/>
    <property type="project" value="TreeGrafter"/>
</dbReference>
<accession>A0AAW1WRD6</accession>
<protein>
    <recommendedName>
        <fullName evidence="13">Protein MIS12 homolog</fullName>
    </recommendedName>
</protein>
<evidence type="ECO:0000313" key="12">
    <source>
        <dbReference type="Proteomes" id="UP001457282"/>
    </source>
</evidence>
<keyword evidence="8" id="KW-0131">Cell cycle</keyword>
<dbReference type="InterPro" id="IPR008685">
    <property type="entry name" value="Centromere_Mis12"/>
</dbReference>
<keyword evidence="5" id="KW-0498">Mitosis</keyword>
<comment type="similarity">
    <text evidence="2">Belongs to the mis12 family.</text>
</comment>
<organism evidence="11 12">
    <name type="scientific">Rubus argutus</name>
    <name type="common">Southern blackberry</name>
    <dbReference type="NCBI Taxonomy" id="59490"/>
    <lineage>
        <taxon>Eukaryota</taxon>
        <taxon>Viridiplantae</taxon>
        <taxon>Streptophyta</taxon>
        <taxon>Embryophyta</taxon>
        <taxon>Tracheophyta</taxon>
        <taxon>Spermatophyta</taxon>
        <taxon>Magnoliopsida</taxon>
        <taxon>eudicotyledons</taxon>
        <taxon>Gunneridae</taxon>
        <taxon>Pentapetalae</taxon>
        <taxon>rosids</taxon>
        <taxon>fabids</taxon>
        <taxon>Rosales</taxon>
        <taxon>Rosaceae</taxon>
        <taxon>Rosoideae</taxon>
        <taxon>Rosoideae incertae sedis</taxon>
        <taxon>Rubus</taxon>
    </lineage>
</organism>
<dbReference type="GO" id="GO:0005634">
    <property type="term" value="C:nucleus"/>
    <property type="evidence" value="ECO:0007669"/>
    <property type="project" value="InterPro"/>
</dbReference>
<evidence type="ECO:0000256" key="6">
    <source>
        <dbReference type="ARBA" id="ARBA00022838"/>
    </source>
</evidence>
<feature type="coiled-coil region" evidence="10">
    <location>
        <begin position="123"/>
        <end position="150"/>
    </location>
</feature>
<dbReference type="Proteomes" id="UP001457282">
    <property type="component" value="Unassembled WGS sequence"/>
</dbReference>
<evidence type="ECO:0008006" key="13">
    <source>
        <dbReference type="Google" id="ProtNLM"/>
    </source>
</evidence>
<reference evidence="11 12" key="1">
    <citation type="journal article" date="2023" name="G3 (Bethesda)">
        <title>A chromosome-length genome assembly and annotation of blackberry (Rubus argutus, cv. 'Hillquist').</title>
        <authorList>
            <person name="Bruna T."/>
            <person name="Aryal R."/>
            <person name="Dudchenko O."/>
            <person name="Sargent D.J."/>
            <person name="Mead D."/>
            <person name="Buti M."/>
            <person name="Cavallini A."/>
            <person name="Hytonen T."/>
            <person name="Andres J."/>
            <person name="Pham M."/>
            <person name="Weisz D."/>
            <person name="Mascagni F."/>
            <person name="Usai G."/>
            <person name="Natali L."/>
            <person name="Bassil N."/>
            <person name="Fernandez G.E."/>
            <person name="Lomsadze A."/>
            <person name="Armour M."/>
            <person name="Olukolu B."/>
            <person name="Poorten T."/>
            <person name="Britton C."/>
            <person name="Davik J."/>
            <person name="Ashrafi H."/>
            <person name="Aiden E.L."/>
            <person name="Borodovsky M."/>
            <person name="Worthington M."/>
        </authorList>
    </citation>
    <scope>NUCLEOTIDE SEQUENCE [LARGE SCALE GENOMIC DNA]</scope>
    <source>
        <strain evidence="11">PI 553951</strain>
    </source>
</reference>